<evidence type="ECO:0000256" key="6">
    <source>
        <dbReference type="ARBA" id="ARBA00022741"/>
    </source>
</evidence>
<dbReference type="InterPro" id="IPR011009">
    <property type="entry name" value="Kinase-like_dom_sf"/>
</dbReference>
<dbReference type="GO" id="GO:0005829">
    <property type="term" value="C:cytosol"/>
    <property type="evidence" value="ECO:0007669"/>
    <property type="project" value="TreeGrafter"/>
</dbReference>
<keyword evidence="13" id="KW-1185">Reference proteome</keyword>
<dbReference type="GO" id="GO:0070525">
    <property type="term" value="P:tRNA threonylcarbamoyladenosine metabolic process"/>
    <property type="evidence" value="ECO:0007669"/>
    <property type="project" value="TreeGrafter"/>
</dbReference>
<comment type="similarity">
    <text evidence="1">Belongs to the protein kinase superfamily. BUD32 family.</text>
</comment>
<evidence type="ECO:0000256" key="7">
    <source>
        <dbReference type="ARBA" id="ARBA00022777"/>
    </source>
</evidence>
<dbReference type="Gene3D" id="1.10.510.10">
    <property type="entry name" value="Transferase(Phosphotransferase) domain 1"/>
    <property type="match status" value="1"/>
</dbReference>
<evidence type="ECO:0000256" key="4">
    <source>
        <dbReference type="ARBA" id="ARBA00022679"/>
    </source>
</evidence>
<comment type="caution">
    <text evidence="12">The sequence shown here is derived from an EMBL/GenBank/DDBJ whole genome shotgun (WGS) entry which is preliminary data.</text>
</comment>
<keyword evidence="4" id="KW-0808">Transferase</keyword>
<dbReference type="EC" id="2.7.11.1" evidence="2"/>
<feature type="domain" description="Protein kinase" evidence="11">
    <location>
        <begin position="4"/>
        <end position="264"/>
    </location>
</feature>
<evidence type="ECO:0000256" key="8">
    <source>
        <dbReference type="ARBA" id="ARBA00022840"/>
    </source>
</evidence>
<comment type="catalytic activity">
    <reaction evidence="9">
        <text>L-threonyl-[protein] + ATP = O-phospho-L-threonyl-[protein] + ADP + H(+)</text>
        <dbReference type="Rhea" id="RHEA:46608"/>
        <dbReference type="Rhea" id="RHEA-COMP:11060"/>
        <dbReference type="Rhea" id="RHEA-COMP:11605"/>
        <dbReference type="ChEBI" id="CHEBI:15378"/>
        <dbReference type="ChEBI" id="CHEBI:30013"/>
        <dbReference type="ChEBI" id="CHEBI:30616"/>
        <dbReference type="ChEBI" id="CHEBI:61977"/>
        <dbReference type="ChEBI" id="CHEBI:456216"/>
        <dbReference type="EC" id="2.7.11.1"/>
    </reaction>
</comment>
<dbReference type="Pfam" id="PF06293">
    <property type="entry name" value="Kdo"/>
    <property type="match status" value="1"/>
</dbReference>
<organism evidence="12 13">
    <name type="scientific">Strigomonas culicis</name>
    <dbReference type="NCBI Taxonomy" id="28005"/>
    <lineage>
        <taxon>Eukaryota</taxon>
        <taxon>Discoba</taxon>
        <taxon>Euglenozoa</taxon>
        <taxon>Kinetoplastea</taxon>
        <taxon>Metakinetoplastina</taxon>
        <taxon>Trypanosomatida</taxon>
        <taxon>Trypanosomatidae</taxon>
        <taxon>Strigomonadinae</taxon>
        <taxon>Strigomonas</taxon>
    </lineage>
</organism>
<dbReference type="InterPro" id="IPR022495">
    <property type="entry name" value="Bud32"/>
</dbReference>
<dbReference type="AlphaFoldDB" id="S9VNC6"/>
<gene>
    <name evidence="12" type="ORF">STCU_07023</name>
</gene>
<dbReference type="OrthoDB" id="3399at2759"/>
<dbReference type="EMBL" id="ATMH01007023">
    <property type="protein sequence ID" value="EPY24750.1"/>
    <property type="molecule type" value="Genomic_DNA"/>
</dbReference>
<evidence type="ECO:0000256" key="9">
    <source>
        <dbReference type="ARBA" id="ARBA00047899"/>
    </source>
</evidence>
<dbReference type="NCBIfam" id="TIGR03724">
    <property type="entry name" value="arch_bud32"/>
    <property type="match status" value="1"/>
</dbReference>
<dbReference type="InterPro" id="IPR000719">
    <property type="entry name" value="Prot_kinase_dom"/>
</dbReference>
<dbReference type="GO" id="GO:0004674">
    <property type="term" value="F:protein serine/threonine kinase activity"/>
    <property type="evidence" value="ECO:0007669"/>
    <property type="project" value="UniProtKB-KW"/>
</dbReference>
<dbReference type="GO" id="GO:0008033">
    <property type="term" value="P:tRNA processing"/>
    <property type="evidence" value="ECO:0007669"/>
    <property type="project" value="UniProtKB-KW"/>
</dbReference>
<evidence type="ECO:0000256" key="10">
    <source>
        <dbReference type="ARBA" id="ARBA00048679"/>
    </source>
</evidence>
<dbReference type="PANTHER" id="PTHR12209">
    <property type="entry name" value="NON-SPECIFIC SERINE/THREONINE PROTEIN KINASE"/>
    <property type="match status" value="1"/>
</dbReference>
<dbReference type="Proteomes" id="UP000015354">
    <property type="component" value="Unassembled WGS sequence"/>
</dbReference>
<protein>
    <recommendedName>
        <fullName evidence="2">non-specific serine/threonine protein kinase</fullName>
        <ecNumber evidence="2">2.7.11.1</ecNumber>
    </recommendedName>
</protein>
<evidence type="ECO:0000256" key="1">
    <source>
        <dbReference type="ARBA" id="ARBA00010630"/>
    </source>
</evidence>
<proteinExistence type="inferred from homology"/>
<dbReference type="PROSITE" id="PS50011">
    <property type="entry name" value="PROTEIN_KINASE_DOM"/>
    <property type="match status" value="1"/>
</dbReference>
<sequence>MLSYTEGDLIFQGAESKLYASDFYGTPAVSKVRFEKRFRHRQLDERLRQQRTLREARALARCCRHHIRAPTLYFVDRERCTLCMERIDGATVKEVLDREEARLAAAAPAAAPSPLVAHVLRGLGHVVARMHMADIIHGDLTTCNFLCTATAAQLAALREDAVPPAGIAEALVVIDFGLVQEKTSDEERAVDLYVLEKALLATHNYLEHCAVALVLAGYTEAMVRAAEGGAEADAKAVRNAKKHTQTLRRLEAVRARGRKRSMVG</sequence>
<reference evidence="12 13" key="1">
    <citation type="journal article" date="2013" name="PLoS ONE">
        <title>Predicting the Proteins of Angomonas deanei, Strigomonas culicis and Their Respective Endosymbionts Reveals New Aspects of the Trypanosomatidae Family.</title>
        <authorList>
            <person name="Motta M.C."/>
            <person name="Martins A.C."/>
            <person name="de Souza S.S."/>
            <person name="Catta-Preta C.M."/>
            <person name="Silva R."/>
            <person name="Klein C.C."/>
            <person name="de Almeida L.G."/>
            <person name="de Lima Cunha O."/>
            <person name="Ciapina L.P."/>
            <person name="Brocchi M."/>
            <person name="Colabardini A.C."/>
            <person name="de Araujo Lima B."/>
            <person name="Machado C.R."/>
            <person name="de Almeida Soares C.M."/>
            <person name="Probst C.M."/>
            <person name="de Menezes C.B."/>
            <person name="Thompson C.E."/>
            <person name="Bartholomeu D.C."/>
            <person name="Gradia D.F."/>
            <person name="Pavoni D.P."/>
            <person name="Grisard E.C."/>
            <person name="Fantinatti-Garboggini F."/>
            <person name="Marchini F.K."/>
            <person name="Rodrigues-Luiz G.F."/>
            <person name="Wagner G."/>
            <person name="Goldman G.H."/>
            <person name="Fietto J.L."/>
            <person name="Elias M.C."/>
            <person name="Goldman M.H."/>
            <person name="Sagot M.F."/>
            <person name="Pereira M."/>
            <person name="Stoco P.H."/>
            <person name="de Mendonca-Neto R.P."/>
            <person name="Teixeira S.M."/>
            <person name="Maciel T.E."/>
            <person name="de Oliveira Mendes T.A."/>
            <person name="Urmenyi T.P."/>
            <person name="de Souza W."/>
            <person name="Schenkman S."/>
            <person name="de Vasconcelos A.T."/>
        </authorList>
    </citation>
    <scope>NUCLEOTIDE SEQUENCE [LARGE SCALE GENOMIC DNA]</scope>
</reference>
<dbReference type="GO" id="GO:0005634">
    <property type="term" value="C:nucleus"/>
    <property type="evidence" value="ECO:0007669"/>
    <property type="project" value="TreeGrafter"/>
</dbReference>
<evidence type="ECO:0000259" key="11">
    <source>
        <dbReference type="PROSITE" id="PS50011"/>
    </source>
</evidence>
<evidence type="ECO:0000256" key="5">
    <source>
        <dbReference type="ARBA" id="ARBA00022694"/>
    </source>
</evidence>
<keyword evidence="6" id="KW-0547">Nucleotide-binding</keyword>
<evidence type="ECO:0000256" key="3">
    <source>
        <dbReference type="ARBA" id="ARBA00022527"/>
    </source>
</evidence>
<evidence type="ECO:0000313" key="13">
    <source>
        <dbReference type="Proteomes" id="UP000015354"/>
    </source>
</evidence>
<comment type="catalytic activity">
    <reaction evidence="10">
        <text>L-seryl-[protein] + ATP = O-phospho-L-seryl-[protein] + ADP + H(+)</text>
        <dbReference type="Rhea" id="RHEA:17989"/>
        <dbReference type="Rhea" id="RHEA-COMP:9863"/>
        <dbReference type="Rhea" id="RHEA-COMP:11604"/>
        <dbReference type="ChEBI" id="CHEBI:15378"/>
        <dbReference type="ChEBI" id="CHEBI:29999"/>
        <dbReference type="ChEBI" id="CHEBI:30616"/>
        <dbReference type="ChEBI" id="CHEBI:83421"/>
        <dbReference type="ChEBI" id="CHEBI:456216"/>
        <dbReference type="EC" id="2.7.11.1"/>
    </reaction>
</comment>
<dbReference type="GO" id="GO:0000408">
    <property type="term" value="C:EKC/KEOPS complex"/>
    <property type="evidence" value="ECO:0007669"/>
    <property type="project" value="TreeGrafter"/>
</dbReference>
<accession>S9VNC6</accession>
<name>S9VNC6_9TRYP</name>
<dbReference type="SUPFAM" id="SSF56112">
    <property type="entry name" value="Protein kinase-like (PK-like)"/>
    <property type="match status" value="1"/>
</dbReference>
<dbReference type="GO" id="GO:0005524">
    <property type="term" value="F:ATP binding"/>
    <property type="evidence" value="ECO:0007669"/>
    <property type="project" value="UniProtKB-KW"/>
</dbReference>
<keyword evidence="5" id="KW-0819">tRNA processing</keyword>
<evidence type="ECO:0000256" key="2">
    <source>
        <dbReference type="ARBA" id="ARBA00012513"/>
    </source>
</evidence>
<keyword evidence="7 12" id="KW-0418">Kinase</keyword>
<dbReference type="FunFam" id="3.30.200.20:FF:000201">
    <property type="entry name" value="TP53-regulating kinase isoform X1"/>
    <property type="match status" value="1"/>
</dbReference>
<dbReference type="Gene3D" id="3.30.200.20">
    <property type="entry name" value="Phosphorylase Kinase, domain 1"/>
    <property type="match status" value="1"/>
</dbReference>
<evidence type="ECO:0000313" key="12">
    <source>
        <dbReference type="EMBL" id="EPY24750.1"/>
    </source>
</evidence>
<keyword evidence="8" id="KW-0067">ATP-binding</keyword>
<dbReference type="PANTHER" id="PTHR12209:SF0">
    <property type="entry name" value="EKC_KEOPS COMPLEX SUBUNIT TP53RK"/>
    <property type="match status" value="1"/>
</dbReference>
<keyword evidence="3" id="KW-0723">Serine/threonine-protein kinase</keyword>